<dbReference type="PANTHER" id="PTHR10819:SF3">
    <property type="entry name" value="PHOSPHOTRIESTERASE-RELATED PROTEIN"/>
    <property type="match status" value="1"/>
</dbReference>
<dbReference type="GO" id="GO:0008270">
    <property type="term" value="F:zinc ion binding"/>
    <property type="evidence" value="ECO:0007669"/>
    <property type="project" value="InterPro"/>
</dbReference>
<name>X1ATR4_9ZZZZ</name>
<sequence>MNFKKAGGDAVADATTIGIGRDPLALKRISRGTGIAIIAGCGYYTGDIHSKRLQEISVEKIVEEMIKEIKVGIDDTDIGAGLIGEIGTSEPIGETEKKVLIASAIVQKETGLGVLFHTYPWGHRAAEILKIFRENKADITKVCICHIDAEIDYDYCKSIMEAGAFIEFDNFGKEFFIDKKGREFAGGVFIRDIERVRAIKRFIDDGFVNNILAFCDVCLKTLLHRYGGWGYDHVLSNIIAMMSEEGIEGKDINTIIKGNPKRFLSV</sequence>
<dbReference type="PANTHER" id="PTHR10819">
    <property type="entry name" value="PHOSPHOTRIESTERASE-RELATED"/>
    <property type="match status" value="1"/>
</dbReference>
<evidence type="ECO:0000256" key="2">
    <source>
        <dbReference type="ARBA" id="ARBA00022801"/>
    </source>
</evidence>
<proteinExistence type="predicted"/>
<dbReference type="GO" id="GO:0016787">
    <property type="term" value="F:hydrolase activity"/>
    <property type="evidence" value="ECO:0007669"/>
    <property type="project" value="UniProtKB-KW"/>
</dbReference>
<dbReference type="AlphaFoldDB" id="X1ATR4"/>
<accession>X1ATR4</accession>
<organism evidence="3">
    <name type="scientific">marine sediment metagenome</name>
    <dbReference type="NCBI Taxonomy" id="412755"/>
    <lineage>
        <taxon>unclassified sequences</taxon>
        <taxon>metagenomes</taxon>
        <taxon>ecological metagenomes</taxon>
    </lineage>
</organism>
<dbReference type="PROSITE" id="PS51347">
    <property type="entry name" value="PHOSPHOTRIESTERASE_2"/>
    <property type="match status" value="1"/>
</dbReference>
<reference evidence="3" key="1">
    <citation type="journal article" date="2014" name="Front. Microbiol.">
        <title>High frequency of phylogenetically diverse reductive dehalogenase-homologous genes in deep subseafloor sedimentary metagenomes.</title>
        <authorList>
            <person name="Kawai M."/>
            <person name="Futagami T."/>
            <person name="Toyoda A."/>
            <person name="Takaki Y."/>
            <person name="Nishi S."/>
            <person name="Hori S."/>
            <person name="Arai W."/>
            <person name="Tsubouchi T."/>
            <person name="Morono Y."/>
            <person name="Uchiyama I."/>
            <person name="Ito T."/>
            <person name="Fujiyama A."/>
            <person name="Inagaki F."/>
            <person name="Takami H."/>
        </authorList>
    </citation>
    <scope>NUCLEOTIDE SEQUENCE</scope>
    <source>
        <strain evidence="3">Expedition CK06-06</strain>
    </source>
</reference>
<gene>
    <name evidence="3" type="ORF">S01H4_00486</name>
</gene>
<dbReference type="InterPro" id="IPR032466">
    <property type="entry name" value="Metal_Hydrolase"/>
</dbReference>
<dbReference type="SUPFAM" id="SSF51556">
    <property type="entry name" value="Metallo-dependent hydrolases"/>
    <property type="match status" value="1"/>
</dbReference>
<dbReference type="EMBL" id="BART01000068">
    <property type="protein sequence ID" value="GAG63251.1"/>
    <property type="molecule type" value="Genomic_DNA"/>
</dbReference>
<dbReference type="InterPro" id="IPR001559">
    <property type="entry name" value="Phosphotriesterase"/>
</dbReference>
<dbReference type="Pfam" id="PF02126">
    <property type="entry name" value="PTE"/>
    <property type="match status" value="1"/>
</dbReference>
<evidence type="ECO:0000313" key="3">
    <source>
        <dbReference type="EMBL" id="GAG63251.1"/>
    </source>
</evidence>
<dbReference type="Gene3D" id="3.20.20.140">
    <property type="entry name" value="Metal-dependent hydrolases"/>
    <property type="match status" value="1"/>
</dbReference>
<evidence type="ECO:0008006" key="4">
    <source>
        <dbReference type="Google" id="ProtNLM"/>
    </source>
</evidence>
<comment type="caution">
    <text evidence="3">The sequence shown here is derived from an EMBL/GenBank/DDBJ whole genome shotgun (WGS) entry which is preliminary data.</text>
</comment>
<keyword evidence="1" id="KW-0479">Metal-binding</keyword>
<protein>
    <recommendedName>
        <fullName evidence="4">Phosphotriesterase-related protein</fullName>
    </recommendedName>
</protein>
<evidence type="ECO:0000256" key="1">
    <source>
        <dbReference type="ARBA" id="ARBA00022723"/>
    </source>
</evidence>
<keyword evidence="2" id="KW-0378">Hydrolase</keyword>